<keyword evidence="11" id="KW-0520">NAD</keyword>
<name>A0A2D1CPZ7_9DIPT</name>
<dbReference type="PANTHER" id="PTHR11435">
    <property type="entry name" value="NADH UBIQUINONE OXIDOREDUCTASE SUBUNIT ND6"/>
    <property type="match status" value="1"/>
</dbReference>
<keyword evidence="5" id="KW-0813">Transport</keyword>
<evidence type="ECO:0000256" key="7">
    <source>
        <dbReference type="ARBA" id="ARBA00022692"/>
    </source>
</evidence>
<evidence type="ECO:0000256" key="14">
    <source>
        <dbReference type="ARBA" id="ARBA00031019"/>
    </source>
</evidence>
<evidence type="ECO:0000256" key="11">
    <source>
        <dbReference type="ARBA" id="ARBA00023027"/>
    </source>
</evidence>
<dbReference type="PANTHER" id="PTHR11435:SF1">
    <property type="entry name" value="NADH-UBIQUINONE OXIDOREDUCTASE CHAIN 6"/>
    <property type="match status" value="1"/>
</dbReference>
<evidence type="ECO:0000256" key="3">
    <source>
        <dbReference type="ARBA" id="ARBA00012944"/>
    </source>
</evidence>
<evidence type="ECO:0000256" key="12">
    <source>
        <dbReference type="ARBA" id="ARBA00023128"/>
    </source>
</evidence>
<dbReference type="GO" id="GO:0031966">
    <property type="term" value="C:mitochondrial membrane"/>
    <property type="evidence" value="ECO:0007669"/>
    <property type="project" value="UniProtKB-SubCell"/>
</dbReference>
<feature type="transmembrane region" description="Helical" evidence="16">
    <location>
        <begin position="45"/>
        <end position="70"/>
    </location>
</feature>
<comment type="catalytic activity">
    <reaction evidence="15">
        <text>a ubiquinone + NADH + 5 H(+)(in) = a ubiquinol + NAD(+) + 4 H(+)(out)</text>
        <dbReference type="Rhea" id="RHEA:29091"/>
        <dbReference type="Rhea" id="RHEA-COMP:9565"/>
        <dbReference type="Rhea" id="RHEA-COMP:9566"/>
        <dbReference type="ChEBI" id="CHEBI:15378"/>
        <dbReference type="ChEBI" id="CHEBI:16389"/>
        <dbReference type="ChEBI" id="CHEBI:17976"/>
        <dbReference type="ChEBI" id="CHEBI:57540"/>
        <dbReference type="ChEBI" id="CHEBI:57945"/>
        <dbReference type="EC" id="7.1.1.2"/>
    </reaction>
</comment>
<evidence type="ECO:0000256" key="4">
    <source>
        <dbReference type="ARBA" id="ARBA00021095"/>
    </source>
</evidence>
<keyword evidence="10 16" id="KW-1133">Transmembrane helix</keyword>
<evidence type="ECO:0000256" key="2">
    <source>
        <dbReference type="ARBA" id="ARBA00005698"/>
    </source>
</evidence>
<evidence type="ECO:0000256" key="5">
    <source>
        <dbReference type="ARBA" id="ARBA00022448"/>
    </source>
</evidence>
<keyword evidence="6" id="KW-0679">Respiratory chain</keyword>
<gene>
    <name evidence="17" type="primary">nad6</name>
</gene>
<feature type="transmembrane region" description="Helical" evidence="16">
    <location>
        <begin position="136"/>
        <end position="160"/>
    </location>
</feature>
<evidence type="ECO:0000256" key="8">
    <source>
        <dbReference type="ARBA" id="ARBA00022967"/>
    </source>
</evidence>
<protein>
    <recommendedName>
        <fullName evidence="4">NADH-ubiquinone oxidoreductase chain 6</fullName>
        <ecNumber evidence="3">7.1.1.2</ecNumber>
    </recommendedName>
    <alternativeName>
        <fullName evidence="14">NADH dehydrogenase subunit 6</fullName>
    </alternativeName>
</protein>
<evidence type="ECO:0000256" key="1">
    <source>
        <dbReference type="ARBA" id="ARBA00004225"/>
    </source>
</evidence>
<evidence type="ECO:0000256" key="13">
    <source>
        <dbReference type="ARBA" id="ARBA00023136"/>
    </source>
</evidence>
<proteinExistence type="inferred from homology"/>
<evidence type="ECO:0000256" key="6">
    <source>
        <dbReference type="ARBA" id="ARBA00022660"/>
    </source>
</evidence>
<sequence>MFIMMMMMMMNILFLNLNNPLIMGLILMIQTMLITIFFGKMNFSFWFSYIIFLIFIGGMLILFIYIISLINLKLFYIINYKNLLFLLIMLMMMFMYFFYNNKIMMINNYEMINFSKKLMLNENLMNLIKLYNFPNLFINLLLIIYLFIMMIICTNITIFLNGPFSNFYKN</sequence>
<keyword evidence="9" id="KW-0249">Electron transport</keyword>
<keyword evidence="8" id="KW-1278">Translocase</keyword>
<accession>A0A2D1CPZ7</accession>
<feature type="transmembrane region" description="Helical" evidence="16">
    <location>
        <begin position="82"/>
        <end position="99"/>
    </location>
</feature>
<feature type="transmembrane region" description="Helical" evidence="16">
    <location>
        <begin position="21"/>
        <end position="39"/>
    </location>
</feature>
<geneLocation type="mitochondrion" evidence="17"/>
<dbReference type="EC" id="7.1.1.2" evidence="3"/>
<keyword evidence="12 17" id="KW-0496">Mitochondrion</keyword>
<keyword evidence="7 16" id="KW-0812">Transmembrane</keyword>
<evidence type="ECO:0000313" key="17">
    <source>
        <dbReference type="EMBL" id="ATN41220.1"/>
    </source>
</evidence>
<keyword evidence="13 16" id="KW-0472">Membrane</keyword>
<comment type="subcellular location">
    <subcellularLocation>
        <location evidence="1">Mitochondrion membrane</location>
        <topology evidence="1">Multi-pass membrane protein</topology>
    </subcellularLocation>
</comment>
<evidence type="ECO:0000256" key="15">
    <source>
        <dbReference type="ARBA" id="ARBA00049551"/>
    </source>
</evidence>
<evidence type="ECO:0000256" key="10">
    <source>
        <dbReference type="ARBA" id="ARBA00022989"/>
    </source>
</evidence>
<evidence type="ECO:0000256" key="16">
    <source>
        <dbReference type="SAM" id="Phobius"/>
    </source>
</evidence>
<organism evidence="17">
    <name type="scientific">Diptera sp. 53 LC-2017</name>
    <dbReference type="NCBI Taxonomy" id="2030330"/>
    <lineage>
        <taxon>Eukaryota</taxon>
        <taxon>Metazoa</taxon>
        <taxon>Ecdysozoa</taxon>
        <taxon>Arthropoda</taxon>
        <taxon>Hexapoda</taxon>
        <taxon>Insecta</taxon>
        <taxon>Pterygota</taxon>
        <taxon>Neoptera</taxon>
        <taxon>Endopterygota</taxon>
        <taxon>Diptera</taxon>
    </lineage>
</organism>
<dbReference type="GO" id="GO:0008137">
    <property type="term" value="F:NADH dehydrogenase (ubiquinone) activity"/>
    <property type="evidence" value="ECO:0007669"/>
    <property type="project" value="UniProtKB-EC"/>
</dbReference>
<comment type="similarity">
    <text evidence="2">Belongs to the complex I subunit 6 family.</text>
</comment>
<reference evidence="17" key="1">
    <citation type="journal article" date="2017" name="Mol. Ecol.">
        <title>Shotgun mitogenomics across body size classes in a local assemblage of tropical Diptera: Phylogeny, species diversity and mitochondrial abundance spectrum.</title>
        <authorList>
            <person name="Choo L.Q."/>
            <person name="Crampton-Platt A."/>
            <person name="Vogler A.P."/>
        </authorList>
    </citation>
    <scope>NUCLEOTIDE SEQUENCE</scope>
</reference>
<dbReference type="InterPro" id="IPR050269">
    <property type="entry name" value="ComplexI_Subunit6"/>
</dbReference>
<dbReference type="EMBL" id="MF410966">
    <property type="protein sequence ID" value="ATN41220.1"/>
    <property type="molecule type" value="Genomic_DNA"/>
</dbReference>
<dbReference type="AlphaFoldDB" id="A0A2D1CPZ7"/>
<evidence type="ECO:0000256" key="9">
    <source>
        <dbReference type="ARBA" id="ARBA00022982"/>
    </source>
</evidence>